<name>A0A225VMT0_9STRA</name>
<accession>A0A225VMT0</accession>
<organism evidence="1 2">
    <name type="scientific">Phytophthora megakarya</name>
    <dbReference type="NCBI Taxonomy" id="4795"/>
    <lineage>
        <taxon>Eukaryota</taxon>
        <taxon>Sar</taxon>
        <taxon>Stramenopiles</taxon>
        <taxon>Oomycota</taxon>
        <taxon>Peronosporomycetes</taxon>
        <taxon>Peronosporales</taxon>
        <taxon>Peronosporaceae</taxon>
        <taxon>Phytophthora</taxon>
    </lineage>
</organism>
<dbReference type="EMBL" id="NBNE01004010">
    <property type="protein sequence ID" value="OWZ06329.1"/>
    <property type="molecule type" value="Genomic_DNA"/>
</dbReference>
<reference evidence="2" key="1">
    <citation type="submission" date="2017-03" db="EMBL/GenBank/DDBJ databases">
        <title>Phytopthora megakarya and P. palmivora, two closely related causual agents of cacao black pod achieved similar genome size and gene model numbers by different mechanisms.</title>
        <authorList>
            <person name="Ali S."/>
            <person name="Shao J."/>
            <person name="Larry D.J."/>
            <person name="Kronmiller B."/>
            <person name="Shen D."/>
            <person name="Strem M.D."/>
            <person name="Melnick R.L."/>
            <person name="Guiltinan M.J."/>
            <person name="Tyler B.M."/>
            <person name="Meinhardt L.W."/>
            <person name="Bailey B.A."/>
        </authorList>
    </citation>
    <scope>NUCLEOTIDE SEQUENCE [LARGE SCALE GENOMIC DNA]</scope>
    <source>
        <strain evidence="2">zdho120</strain>
    </source>
</reference>
<keyword evidence="2" id="KW-1185">Reference proteome</keyword>
<sequence>MFRVLRTADAVSEVMEGGLISPDGVIHIEEVSGDVTLE</sequence>
<evidence type="ECO:0000313" key="1">
    <source>
        <dbReference type="EMBL" id="OWZ06329.1"/>
    </source>
</evidence>
<dbReference type="Proteomes" id="UP000198211">
    <property type="component" value="Unassembled WGS sequence"/>
</dbReference>
<comment type="caution">
    <text evidence="1">The sequence shown here is derived from an EMBL/GenBank/DDBJ whole genome shotgun (WGS) entry which is preliminary data.</text>
</comment>
<dbReference type="AlphaFoldDB" id="A0A225VMT0"/>
<proteinExistence type="predicted"/>
<protein>
    <submittedName>
        <fullName evidence="1">Uncharacterized protein</fullName>
    </submittedName>
</protein>
<evidence type="ECO:0000313" key="2">
    <source>
        <dbReference type="Proteomes" id="UP000198211"/>
    </source>
</evidence>
<gene>
    <name evidence="1" type="ORF">PHMEG_00021427</name>
</gene>